<feature type="compositionally biased region" description="Polar residues" evidence="1">
    <location>
        <begin position="49"/>
        <end position="60"/>
    </location>
</feature>
<feature type="compositionally biased region" description="Basic and acidic residues" evidence="1">
    <location>
        <begin position="91"/>
        <end position="102"/>
    </location>
</feature>
<feature type="region of interest" description="Disordered" evidence="1">
    <location>
        <begin position="44"/>
        <end position="102"/>
    </location>
</feature>
<reference evidence="2" key="1">
    <citation type="submission" date="2021-05" db="EMBL/GenBank/DDBJ databases">
        <authorList>
            <person name="Alioto T."/>
            <person name="Alioto T."/>
            <person name="Gomez Garrido J."/>
        </authorList>
    </citation>
    <scope>NUCLEOTIDE SEQUENCE</scope>
</reference>
<evidence type="ECO:0000313" key="2">
    <source>
        <dbReference type="EMBL" id="CAG6467874.1"/>
    </source>
</evidence>
<evidence type="ECO:0000256" key="1">
    <source>
        <dbReference type="SAM" id="MobiDB-lite"/>
    </source>
</evidence>
<protein>
    <submittedName>
        <fullName evidence="2">(northern house mosquito) hypothetical protein</fullName>
    </submittedName>
</protein>
<accession>A0A8D8B1Z4</accession>
<sequence>MSTGTKKEFTVGFPHRRARMFRSPVSNTKILPVTLPSNIRRKLVRPDSSEMTPTLRNRNQLVALPTIQSHKTKPWNRSPPNKANQRMLKQPKLEHYSGRNQA</sequence>
<proteinExistence type="predicted"/>
<name>A0A8D8B1Z4_CULPI</name>
<organism evidence="2">
    <name type="scientific">Culex pipiens</name>
    <name type="common">House mosquito</name>
    <dbReference type="NCBI Taxonomy" id="7175"/>
    <lineage>
        <taxon>Eukaryota</taxon>
        <taxon>Metazoa</taxon>
        <taxon>Ecdysozoa</taxon>
        <taxon>Arthropoda</taxon>
        <taxon>Hexapoda</taxon>
        <taxon>Insecta</taxon>
        <taxon>Pterygota</taxon>
        <taxon>Neoptera</taxon>
        <taxon>Endopterygota</taxon>
        <taxon>Diptera</taxon>
        <taxon>Nematocera</taxon>
        <taxon>Culicoidea</taxon>
        <taxon>Culicidae</taxon>
        <taxon>Culicinae</taxon>
        <taxon>Culicini</taxon>
        <taxon>Culex</taxon>
        <taxon>Culex</taxon>
    </lineage>
</organism>
<dbReference type="AlphaFoldDB" id="A0A8D8B1Z4"/>
<dbReference type="EMBL" id="HBUE01059274">
    <property type="protein sequence ID" value="CAG6467874.1"/>
    <property type="molecule type" value="Transcribed_RNA"/>
</dbReference>